<name>A0A1D6J9G4_MAIZE</name>
<keyword evidence="1" id="KW-1133">Transmembrane helix</keyword>
<sequence>MGTAIVSDGGGEGSDGKSVDGWQAEKAVAGNRRALEALRELVAYPFLYARESRLLGLKVILLSSVAQRVAAPWPPWHRKGTEFAIPCLDSQLFLPSSKITNSITSLYTVKCLGCFCISWSAWIVFLGLMFLQDVNSMVIVILTDKPGSSYCSRMQRAPDNDQVLNLLCCVSVSADMYIVFFDMIWNIASGHLDSPYSVHKAHVGEGEKFLREAFSEAYSQALRGKPAVIFIDELDAICPRRNSRQVLHVSFICVRKLIVK</sequence>
<feature type="domain" description="ATPase AAA-type core" evidence="2">
    <location>
        <begin position="200"/>
        <end position="243"/>
    </location>
</feature>
<dbReference type="GO" id="GO:0005524">
    <property type="term" value="F:ATP binding"/>
    <property type="evidence" value="ECO:0007669"/>
    <property type="project" value="InterPro"/>
</dbReference>
<reference evidence="3" key="1">
    <citation type="submission" date="2015-12" db="EMBL/GenBank/DDBJ databases">
        <title>Update maize B73 reference genome by single molecule sequencing technologies.</title>
        <authorList>
            <consortium name="Maize Genome Sequencing Project"/>
            <person name="Ware D."/>
        </authorList>
    </citation>
    <scope>NUCLEOTIDE SEQUENCE</scope>
    <source>
        <tissue evidence="3">Seedling</tissue>
    </source>
</reference>
<dbReference type="Gene3D" id="3.40.50.300">
    <property type="entry name" value="P-loop containing nucleotide triphosphate hydrolases"/>
    <property type="match status" value="1"/>
</dbReference>
<keyword evidence="1" id="KW-0812">Transmembrane</keyword>
<gene>
    <name evidence="3" type="ORF">ZEAMMB73_Zm00001d025776</name>
</gene>
<feature type="transmembrane region" description="Helical" evidence="1">
    <location>
        <begin position="163"/>
        <end position="185"/>
    </location>
</feature>
<dbReference type="Pfam" id="PF00004">
    <property type="entry name" value="AAA"/>
    <property type="match status" value="1"/>
</dbReference>
<dbReference type="InterPro" id="IPR027417">
    <property type="entry name" value="P-loop_NTPase"/>
</dbReference>
<feature type="transmembrane region" description="Helical" evidence="1">
    <location>
        <begin position="119"/>
        <end position="142"/>
    </location>
</feature>
<dbReference type="EMBL" id="CM000786">
    <property type="protein sequence ID" value="AQK44551.1"/>
    <property type="molecule type" value="Genomic_DNA"/>
</dbReference>
<dbReference type="AlphaFoldDB" id="A0A1D6J9G4"/>
<protein>
    <submittedName>
        <fullName evidence="3">Cell division control protein 48 homolog B</fullName>
    </submittedName>
</protein>
<keyword evidence="1" id="KW-0472">Membrane</keyword>
<dbReference type="SUPFAM" id="SSF52540">
    <property type="entry name" value="P-loop containing nucleoside triphosphate hydrolases"/>
    <property type="match status" value="1"/>
</dbReference>
<dbReference type="EMBL" id="CM000786">
    <property type="protein sequence ID" value="AQK44554.1"/>
    <property type="molecule type" value="Genomic_DNA"/>
</dbReference>
<evidence type="ECO:0000313" key="3">
    <source>
        <dbReference type="EMBL" id="AQK44554.1"/>
    </source>
</evidence>
<dbReference type="GO" id="GO:0016887">
    <property type="term" value="F:ATP hydrolysis activity"/>
    <property type="evidence" value="ECO:0007669"/>
    <property type="project" value="InterPro"/>
</dbReference>
<organism evidence="3">
    <name type="scientific">Zea mays</name>
    <name type="common">Maize</name>
    <dbReference type="NCBI Taxonomy" id="4577"/>
    <lineage>
        <taxon>Eukaryota</taxon>
        <taxon>Viridiplantae</taxon>
        <taxon>Streptophyta</taxon>
        <taxon>Embryophyta</taxon>
        <taxon>Tracheophyta</taxon>
        <taxon>Spermatophyta</taxon>
        <taxon>Magnoliopsida</taxon>
        <taxon>Liliopsida</taxon>
        <taxon>Poales</taxon>
        <taxon>Poaceae</taxon>
        <taxon>PACMAD clade</taxon>
        <taxon>Panicoideae</taxon>
        <taxon>Andropogonodae</taxon>
        <taxon>Andropogoneae</taxon>
        <taxon>Tripsacinae</taxon>
        <taxon>Zea</taxon>
    </lineage>
</organism>
<dbReference type="InterPro" id="IPR003959">
    <property type="entry name" value="ATPase_AAA_core"/>
</dbReference>
<proteinExistence type="predicted"/>
<dbReference type="GO" id="GO:0051301">
    <property type="term" value="P:cell division"/>
    <property type="evidence" value="ECO:0007669"/>
    <property type="project" value="UniProtKB-KW"/>
</dbReference>
<evidence type="ECO:0000259" key="2">
    <source>
        <dbReference type="Pfam" id="PF00004"/>
    </source>
</evidence>
<accession>A0A1D6J9G4</accession>
<keyword evidence="3" id="KW-0131">Cell cycle</keyword>
<keyword evidence="3" id="KW-0132">Cell division</keyword>
<evidence type="ECO:0000256" key="1">
    <source>
        <dbReference type="SAM" id="Phobius"/>
    </source>
</evidence>